<name>A0A5B7DIZ5_PORTR</name>
<proteinExistence type="predicted"/>
<dbReference type="Proteomes" id="UP000324222">
    <property type="component" value="Unassembled WGS sequence"/>
</dbReference>
<sequence>MVSVVFENSRYEGINNTKAVTHDSFSSCLCLCPCCPSRVSPGSWAHFTAPSPAWEQVWYMDEGASYIEFIR</sequence>
<protein>
    <submittedName>
        <fullName evidence="1">Uncharacterized protein</fullName>
    </submittedName>
</protein>
<dbReference type="AlphaFoldDB" id="A0A5B7DIZ5"/>
<gene>
    <name evidence="1" type="ORF">E2C01_014002</name>
</gene>
<reference evidence="1 2" key="1">
    <citation type="submission" date="2019-05" db="EMBL/GenBank/DDBJ databases">
        <title>Another draft genome of Portunus trituberculatus and its Hox gene families provides insights of decapod evolution.</title>
        <authorList>
            <person name="Jeong J.-H."/>
            <person name="Song I."/>
            <person name="Kim S."/>
            <person name="Choi T."/>
            <person name="Kim D."/>
            <person name="Ryu S."/>
            <person name="Kim W."/>
        </authorList>
    </citation>
    <scope>NUCLEOTIDE SEQUENCE [LARGE SCALE GENOMIC DNA]</scope>
    <source>
        <tissue evidence="1">Muscle</tissue>
    </source>
</reference>
<accession>A0A5B7DIZ5</accession>
<keyword evidence="2" id="KW-1185">Reference proteome</keyword>
<evidence type="ECO:0000313" key="1">
    <source>
        <dbReference type="EMBL" id="MPC21029.1"/>
    </source>
</evidence>
<organism evidence="1 2">
    <name type="scientific">Portunus trituberculatus</name>
    <name type="common">Swimming crab</name>
    <name type="synonym">Neptunus trituberculatus</name>
    <dbReference type="NCBI Taxonomy" id="210409"/>
    <lineage>
        <taxon>Eukaryota</taxon>
        <taxon>Metazoa</taxon>
        <taxon>Ecdysozoa</taxon>
        <taxon>Arthropoda</taxon>
        <taxon>Crustacea</taxon>
        <taxon>Multicrustacea</taxon>
        <taxon>Malacostraca</taxon>
        <taxon>Eumalacostraca</taxon>
        <taxon>Eucarida</taxon>
        <taxon>Decapoda</taxon>
        <taxon>Pleocyemata</taxon>
        <taxon>Brachyura</taxon>
        <taxon>Eubrachyura</taxon>
        <taxon>Portunoidea</taxon>
        <taxon>Portunidae</taxon>
        <taxon>Portuninae</taxon>
        <taxon>Portunus</taxon>
    </lineage>
</organism>
<comment type="caution">
    <text evidence="1">The sequence shown here is derived from an EMBL/GenBank/DDBJ whole genome shotgun (WGS) entry which is preliminary data.</text>
</comment>
<evidence type="ECO:0000313" key="2">
    <source>
        <dbReference type="Proteomes" id="UP000324222"/>
    </source>
</evidence>
<dbReference type="EMBL" id="VSRR010000936">
    <property type="protein sequence ID" value="MPC21029.1"/>
    <property type="molecule type" value="Genomic_DNA"/>
</dbReference>